<keyword evidence="1" id="KW-0175">Coiled coil</keyword>
<keyword evidence="3" id="KW-1185">Reference proteome</keyword>
<dbReference type="InterPro" id="IPR013924">
    <property type="entry name" value="RNase_H2_suC"/>
</dbReference>
<protein>
    <submittedName>
        <fullName evidence="2">Uncharacterized protein</fullName>
    </submittedName>
</protein>
<dbReference type="Proteomes" id="UP000054107">
    <property type="component" value="Unassembled WGS sequence"/>
</dbReference>
<accession>A0A0B7NJS5</accession>
<gene>
    <name evidence="2" type="primary">PARPA_13149.1 scaffold 45923</name>
</gene>
<dbReference type="GO" id="GO:0032299">
    <property type="term" value="C:ribonuclease H2 complex"/>
    <property type="evidence" value="ECO:0007669"/>
    <property type="project" value="InterPro"/>
</dbReference>
<evidence type="ECO:0000313" key="2">
    <source>
        <dbReference type="EMBL" id="CEP18841.1"/>
    </source>
</evidence>
<evidence type="ECO:0000256" key="1">
    <source>
        <dbReference type="SAM" id="Coils"/>
    </source>
</evidence>
<name>A0A0B7NJS5_9FUNG</name>
<dbReference type="EMBL" id="LN733911">
    <property type="protein sequence ID" value="CEP18841.1"/>
    <property type="molecule type" value="Genomic_DNA"/>
</dbReference>
<dbReference type="PANTHER" id="PTHR47204">
    <property type="entry name" value="OS02G0168900 PROTEIN"/>
    <property type="match status" value="1"/>
</dbReference>
<dbReference type="STRING" id="35722.A0A0B7NJS5"/>
<dbReference type="GO" id="GO:0006401">
    <property type="term" value="P:RNA catabolic process"/>
    <property type="evidence" value="ECO:0007669"/>
    <property type="project" value="InterPro"/>
</dbReference>
<dbReference type="PANTHER" id="PTHR47204:SF1">
    <property type="entry name" value="RIBONUCLEASE H2 SUBUNIT C"/>
    <property type="match status" value="1"/>
</dbReference>
<sequence>MAEIKAHLFPFSVDKEGAINTKQYFKFEKGSDEQYESIMLGRKLMGRSVVLNDKTQCQVYEKILDRYEDDEDEEMEEADEENASENIPWKKTNKVIHEFILWKKDTAPDAEDARINALGKWIDISEAVSSFLNV</sequence>
<dbReference type="Gene3D" id="2.40.128.680">
    <property type="match status" value="1"/>
</dbReference>
<dbReference type="Pfam" id="PF08615">
    <property type="entry name" value="RNase_H2_suC"/>
    <property type="match status" value="1"/>
</dbReference>
<reference evidence="2 3" key="1">
    <citation type="submission" date="2014-09" db="EMBL/GenBank/DDBJ databases">
        <authorList>
            <person name="Ellenberger Sabrina"/>
        </authorList>
    </citation>
    <scope>NUCLEOTIDE SEQUENCE [LARGE SCALE GENOMIC DNA]</scope>
    <source>
        <strain evidence="2 3">CBS 412.66</strain>
    </source>
</reference>
<organism evidence="2 3">
    <name type="scientific">Parasitella parasitica</name>
    <dbReference type="NCBI Taxonomy" id="35722"/>
    <lineage>
        <taxon>Eukaryota</taxon>
        <taxon>Fungi</taxon>
        <taxon>Fungi incertae sedis</taxon>
        <taxon>Mucoromycota</taxon>
        <taxon>Mucoromycotina</taxon>
        <taxon>Mucoromycetes</taxon>
        <taxon>Mucorales</taxon>
        <taxon>Mucorineae</taxon>
        <taxon>Mucoraceae</taxon>
        <taxon>Parasitella</taxon>
    </lineage>
</organism>
<evidence type="ECO:0000313" key="3">
    <source>
        <dbReference type="Proteomes" id="UP000054107"/>
    </source>
</evidence>
<dbReference type="OrthoDB" id="6222486at2759"/>
<feature type="coiled-coil region" evidence="1">
    <location>
        <begin position="57"/>
        <end position="84"/>
    </location>
</feature>
<dbReference type="AlphaFoldDB" id="A0A0B7NJS5"/>
<proteinExistence type="predicted"/>